<keyword evidence="2" id="KW-1185">Reference proteome</keyword>
<evidence type="ECO:0008006" key="3">
    <source>
        <dbReference type="Google" id="ProtNLM"/>
    </source>
</evidence>
<proteinExistence type="predicted"/>
<dbReference type="Proteomes" id="UP000053127">
    <property type="component" value="Unassembled WGS sequence"/>
</dbReference>
<name>A0A117PUJ5_9ACTN</name>
<dbReference type="AlphaFoldDB" id="A0A117PUJ5"/>
<evidence type="ECO:0000313" key="2">
    <source>
        <dbReference type="Proteomes" id="UP000053127"/>
    </source>
</evidence>
<dbReference type="Pfam" id="PF11209">
    <property type="entry name" value="LmeA"/>
    <property type="match status" value="1"/>
</dbReference>
<organism evidence="1 2">
    <name type="scientific">Streptomyces yokosukanensis</name>
    <dbReference type="NCBI Taxonomy" id="67386"/>
    <lineage>
        <taxon>Bacteria</taxon>
        <taxon>Bacillati</taxon>
        <taxon>Actinomycetota</taxon>
        <taxon>Actinomycetes</taxon>
        <taxon>Kitasatosporales</taxon>
        <taxon>Streptomycetaceae</taxon>
        <taxon>Streptomyces</taxon>
    </lineage>
</organism>
<protein>
    <recommendedName>
        <fullName evidence="3">DUF2993 domain-containing protein</fullName>
    </recommendedName>
</protein>
<evidence type="ECO:0000313" key="1">
    <source>
        <dbReference type="EMBL" id="KUM92675.1"/>
    </source>
</evidence>
<sequence length="242" mass="23517">MIIATALAAAGATTAGTSDILVTGTAQQRIALAVRHKLHPSGAVTVRLTGSLAGPDTLTGTFGTVRVIADGIQHAGLRLSNIVATLHGVTTHGTTTGGSASATVPYTALSRHLDAAAALMTMGTDGTDLTLTTTAGSSGLPLTVTARITTAHSIALTPTTVSFLGRALPVSAVADTPGGAGLASGFTPHTVALAGLPAGARLTSARPDHTGLALQLTIPATGKLVALPGGPGDAGCTATAQA</sequence>
<dbReference type="EMBL" id="LMWN01000155">
    <property type="protein sequence ID" value="KUM92675.1"/>
    <property type="molecule type" value="Genomic_DNA"/>
</dbReference>
<reference evidence="1 2" key="1">
    <citation type="submission" date="2015-10" db="EMBL/GenBank/DDBJ databases">
        <title>Draft genome sequence of Streptomyces yokosukanensis DSM 40224, type strain for the species Streptomyces yokosukanensis.</title>
        <authorList>
            <person name="Ruckert C."/>
            <person name="Winkler A."/>
            <person name="Kalinowski J."/>
            <person name="Kampfer P."/>
            <person name="Glaeser S."/>
        </authorList>
    </citation>
    <scope>NUCLEOTIDE SEQUENCE [LARGE SCALE GENOMIC DNA]</scope>
    <source>
        <strain evidence="1 2">DSM 40224</strain>
    </source>
</reference>
<accession>A0A117PUJ5</accession>
<dbReference type="InterPro" id="IPR021373">
    <property type="entry name" value="DUF2993"/>
</dbReference>
<comment type="caution">
    <text evidence="1">The sequence shown here is derived from an EMBL/GenBank/DDBJ whole genome shotgun (WGS) entry which is preliminary data.</text>
</comment>
<dbReference type="STRING" id="67386.AQI95_44010"/>
<gene>
    <name evidence="1" type="ORF">AQI95_44010</name>
</gene>